<protein>
    <submittedName>
        <fullName evidence="1">Gp6 domain containing protein</fullName>
    </submittedName>
</protein>
<organism evidence="1">
    <name type="scientific">uncultured Caudovirales phage</name>
    <dbReference type="NCBI Taxonomy" id="2100421"/>
    <lineage>
        <taxon>Viruses</taxon>
        <taxon>Duplodnaviria</taxon>
        <taxon>Heunggongvirae</taxon>
        <taxon>Uroviricota</taxon>
        <taxon>Caudoviricetes</taxon>
        <taxon>Peduoviridae</taxon>
        <taxon>Maltschvirus</taxon>
        <taxon>Maltschvirus maltsch</taxon>
    </lineage>
</organism>
<accession>A0A6J5NG60</accession>
<dbReference type="CDD" id="cd08054">
    <property type="entry name" value="gp6"/>
    <property type="match status" value="1"/>
</dbReference>
<dbReference type="EMBL" id="LR796658">
    <property type="protein sequence ID" value="CAB4157903.1"/>
    <property type="molecule type" value="Genomic_DNA"/>
</dbReference>
<name>A0A6J5NG60_9CAUD</name>
<evidence type="ECO:0000313" key="1">
    <source>
        <dbReference type="EMBL" id="CAB4157903.1"/>
    </source>
</evidence>
<dbReference type="Pfam" id="PF05135">
    <property type="entry name" value="Phage_connect_1"/>
    <property type="match status" value="1"/>
</dbReference>
<dbReference type="Gene3D" id="1.10.3230.30">
    <property type="entry name" value="Phage gp6-like head-tail connector protein"/>
    <property type="match status" value="1"/>
</dbReference>
<proteinExistence type="predicted"/>
<gene>
    <name evidence="1" type="ORF">UFOVP692_52</name>
</gene>
<reference evidence="1" key="1">
    <citation type="submission" date="2020-04" db="EMBL/GenBank/DDBJ databases">
        <authorList>
            <person name="Chiriac C."/>
            <person name="Salcher M."/>
            <person name="Ghai R."/>
            <person name="Kavagutti S V."/>
        </authorList>
    </citation>
    <scope>NUCLEOTIDE SEQUENCE</scope>
</reference>
<dbReference type="InterPro" id="IPR021146">
    <property type="entry name" value="Phage_gp6-like_head-tail"/>
</dbReference>
<sequence>MAITNGYCSLAEVKASARITDNVDDALLELAVESASRMVDSYTQRYFYNGGTATRLFVPQDSYVTEIDDLVSLTTLQTSDGDDFGTTWAAKDYQLEPLNGVVDGLTGHPATRIRAVDDFLFNVLDGEATVRITGVWGWSAVPVAVKQATVIQSARIFKRNDSPLGIAGFGEMGAVRVGVQLDPDVKHLIDVYRKVRFA</sequence>